<name>A0A4S4M6V5_9AGAM</name>
<dbReference type="Proteomes" id="UP000310158">
    <property type="component" value="Unassembled WGS sequence"/>
</dbReference>
<organism evidence="2 3">
    <name type="scientific">Bondarzewia mesenterica</name>
    <dbReference type="NCBI Taxonomy" id="1095465"/>
    <lineage>
        <taxon>Eukaryota</taxon>
        <taxon>Fungi</taxon>
        <taxon>Dikarya</taxon>
        <taxon>Basidiomycota</taxon>
        <taxon>Agaricomycotina</taxon>
        <taxon>Agaricomycetes</taxon>
        <taxon>Russulales</taxon>
        <taxon>Bondarzewiaceae</taxon>
        <taxon>Bondarzewia</taxon>
    </lineage>
</organism>
<evidence type="ECO:0000313" key="3">
    <source>
        <dbReference type="Proteomes" id="UP000310158"/>
    </source>
</evidence>
<dbReference type="OrthoDB" id="3035440at2759"/>
<evidence type="ECO:0000256" key="1">
    <source>
        <dbReference type="SAM" id="MobiDB-lite"/>
    </source>
</evidence>
<sequence>MLANPDLKPSANINHWILSILTFHFTLIYVPGTLYTPNGLSHCPPQPGDIAESSDDFDDWINNVYGFLHLINSPSTSSPPAILSTYPNNITIDADTQDTPPIPTISYSDVPHSNNDHTADHRLEQVHD</sequence>
<gene>
    <name evidence="2" type="ORF">EW146_g897</name>
</gene>
<keyword evidence="3" id="KW-1185">Reference proteome</keyword>
<protein>
    <submittedName>
        <fullName evidence="2">Uncharacterized protein</fullName>
    </submittedName>
</protein>
<proteinExistence type="predicted"/>
<comment type="caution">
    <text evidence="2">The sequence shown here is derived from an EMBL/GenBank/DDBJ whole genome shotgun (WGS) entry which is preliminary data.</text>
</comment>
<feature type="region of interest" description="Disordered" evidence="1">
    <location>
        <begin position="92"/>
        <end position="128"/>
    </location>
</feature>
<dbReference type="EMBL" id="SGPL01000021">
    <property type="protein sequence ID" value="THH20447.1"/>
    <property type="molecule type" value="Genomic_DNA"/>
</dbReference>
<evidence type="ECO:0000313" key="2">
    <source>
        <dbReference type="EMBL" id="THH20447.1"/>
    </source>
</evidence>
<accession>A0A4S4M6V5</accession>
<reference evidence="2 3" key="1">
    <citation type="submission" date="2019-02" db="EMBL/GenBank/DDBJ databases">
        <title>Genome sequencing of the rare red list fungi Bondarzewia mesenterica.</title>
        <authorList>
            <person name="Buettner E."/>
            <person name="Kellner H."/>
        </authorList>
    </citation>
    <scope>NUCLEOTIDE SEQUENCE [LARGE SCALE GENOMIC DNA]</scope>
    <source>
        <strain evidence="2 3">DSM 108281</strain>
    </source>
</reference>
<feature type="compositionally biased region" description="Basic and acidic residues" evidence="1">
    <location>
        <begin position="114"/>
        <end position="128"/>
    </location>
</feature>
<dbReference type="AlphaFoldDB" id="A0A4S4M6V5"/>